<accession>A0ABQ8S7S9</accession>
<comment type="caution">
    <text evidence="1">The sequence shown here is derived from an EMBL/GenBank/DDBJ whole genome shotgun (WGS) entry which is preliminary data.</text>
</comment>
<dbReference type="EMBL" id="JAJSOF020000033">
    <property type="protein sequence ID" value="KAJ4429934.1"/>
    <property type="molecule type" value="Genomic_DNA"/>
</dbReference>
<protein>
    <submittedName>
        <fullName evidence="1">Uncharacterized protein</fullName>
    </submittedName>
</protein>
<gene>
    <name evidence="1" type="ORF">ANN_22138</name>
</gene>
<dbReference type="Proteomes" id="UP001148838">
    <property type="component" value="Unassembled WGS sequence"/>
</dbReference>
<evidence type="ECO:0000313" key="1">
    <source>
        <dbReference type="EMBL" id="KAJ4429934.1"/>
    </source>
</evidence>
<organism evidence="1 2">
    <name type="scientific">Periplaneta americana</name>
    <name type="common">American cockroach</name>
    <name type="synonym">Blatta americana</name>
    <dbReference type="NCBI Taxonomy" id="6978"/>
    <lineage>
        <taxon>Eukaryota</taxon>
        <taxon>Metazoa</taxon>
        <taxon>Ecdysozoa</taxon>
        <taxon>Arthropoda</taxon>
        <taxon>Hexapoda</taxon>
        <taxon>Insecta</taxon>
        <taxon>Pterygota</taxon>
        <taxon>Neoptera</taxon>
        <taxon>Polyneoptera</taxon>
        <taxon>Dictyoptera</taxon>
        <taxon>Blattodea</taxon>
        <taxon>Blattoidea</taxon>
        <taxon>Blattidae</taxon>
        <taxon>Blattinae</taxon>
        <taxon>Periplaneta</taxon>
    </lineage>
</organism>
<sequence>MIRFEFWDAFGLNFLNLENLKCCPLYPDTFDAPSCIARETTSKEDVVQLDEAPVYFSLQVRNILSDIYPGPWIGSEGPIDWPPGSPDLTDLISSSEGKSKASFTRHQLGTKKHFSPGYLQHLMRRLRWAGYVARMGESRNAYYRMLVGRPERKIPLGRPRRRWEDTIKMDLSEVGHDDRDWVNLAQDKDRWRAYVRAAMNLRLP</sequence>
<reference evidence="1 2" key="1">
    <citation type="journal article" date="2022" name="Allergy">
        <title>Genome assembly and annotation of Periplaneta americana reveal a comprehensive cockroach allergen profile.</title>
        <authorList>
            <person name="Wang L."/>
            <person name="Xiong Q."/>
            <person name="Saelim N."/>
            <person name="Wang L."/>
            <person name="Nong W."/>
            <person name="Wan A.T."/>
            <person name="Shi M."/>
            <person name="Liu X."/>
            <person name="Cao Q."/>
            <person name="Hui J.H.L."/>
            <person name="Sookrung N."/>
            <person name="Leung T.F."/>
            <person name="Tungtrongchitr A."/>
            <person name="Tsui S.K.W."/>
        </authorList>
    </citation>
    <scope>NUCLEOTIDE SEQUENCE [LARGE SCALE GENOMIC DNA]</scope>
    <source>
        <strain evidence="1">PWHHKU_190912</strain>
    </source>
</reference>
<name>A0ABQ8S7S9_PERAM</name>
<proteinExistence type="predicted"/>
<evidence type="ECO:0000313" key="2">
    <source>
        <dbReference type="Proteomes" id="UP001148838"/>
    </source>
</evidence>
<keyword evidence="2" id="KW-1185">Reference proteome</keyword>